<dbReference type="GO" id="GO:0042907">
    <property type="term" value="F:xanthine transmembrane transporter activity"/>
    <property type="evidence" value="ECO:0007669"/>
    <property type="project" value="TreeGrafter"/>
</dbReference>
<evidence type="ECO:0000256" key="5">
    <source>
        <dbReference type="ARBA" id="ARBA00022692"/>
    </source>
</evidence>
<accession>A0A9X3NC61</accession>
<comment type="caution">
    <text evidence="9">The sequence shown here is derived from an EMBL/GenBank/DDBJ whole genome shotgun (WGS) entry which is preliminary data.</text>
</comment>
<dbReference type="Proteomes" id="UP001147653">
    <property type="component" value="Unassembled WGS sequence"/>
</dbReference>
<evidence type="ECO:0000256" key="2">
    <source>
        <dbReference type="ARBA" id="ARBA00008821"/>
    </source>
</evidence>
<feature type="transmembrane region" description="Helical" evidence="8">
    <location>
        <begin position="46"/>
        <end position="65"/>
    </location>
</feature>
<feature type="transmembrane region" description="Helical" evidence="8">
    <location>
        <begin position="381"/>
        <end position="400"/>
    </location>
</feature>
<feature type="transmembrane region" description="Helical" evidence="8">
    <location>
        <begin position="217"/>
        <end position="236"/>
    </location>
</feature>
<evidence type="ECO:0000256" key="6">
    <source>
        <dbReference type="ARBA" id="ARBA00022989"/>
    </source>
</evidence>
<evidence type="ECO:0000313" key="9">
    <source>
        <dbReference type="EMBL" id="MDA0183743.1"/>
    </source>
</evidence>
<feature type="transmembrane region" description="Helical" evidence="8">
    <location>
        <begin position="325"/>
        <end position="348"/>
    </location>
</feature>
<protein>
    <submittedName>
        <fullName evidence="9">Purine/pyrimidine permease</fullName>
    </submittedName>
</protein>
<dbReference type="PANTHER" id="PTHR42810">
    <property type="entry name" value="PURINE PERMEASE C1399.01C-RELATED"/>
    <property type="match status" value="1"/>
</dbReference>
<evidence type="ECO:0000256" key="4">
    <source>
        <dbReference type="ARBA" id="ARBA00022475"/>
    </source>
</evidence>
<gene>
    <name evidence="9" type="ORF">OJ997_25775</name>
</gene>
<feature type="transmembrane region" description="Helical" evidence="8">
    <location>
        <begin position="121"/>
        <end position="142"/>
    </location>
</feature>
<feature type="transmembrane region" description="Helical" evidence="8">
    <location>
        <begin position="72"/>
        <end position="89"/>
    </location>
</feature>
<feature type="transmembrane region" description="Helical" evidence="8">
    <location>
        <begin position="294"/>
        <end position="313"/>
    </location>
</feature>
<dbReference type="InterPro" id="IPR006043">
    <property type="entry name" value="NCS2"/>
</dbReference>
<evidence type="ECO:0000256" key="1">
    <source>
        <dbReference type="ARBA" id="ARBA00004651"/>
    </source>
</evidence>
<evidence type="ECO:0000313" key="10">
    <source>
        <dbReference type="Proteomes" id="UP001147653"/>
    </source>
</evidence>
<dbReference type="InterPro" id="IPR006042">
    <property type="entry name" value="Xan_ur_permease"/>
</dbReference>
<dbReference type="PANTHER" id="PTHR42810:SF4">
    <property type="entry name" value="URIC ACID TRANSPORTER UACT"/>
    <property type="match status" value="1"/>
</dbReference>
<feature type="transmembrane region" description="Helical" evidence="8">
    <location>
        <begin position="154"/>
        <end position="171"/>
    </location>
</feature>
<feature type="transmembrane region" description="Helical" evidence="8">
    <location>
        <begin position="21"/>
        <end position="40"/>
    </location>
</feature>
<sequence>MWKLRREGQIIAPDERLPMPAMFGLGAQHVLAMFGSTAIVPVLIDFPVSTTLLFSGIGTLLFVLITGNRVPSYTGSSFAFIAPVIAASAEGGPEQALGGIVAAGVVLALLGLLIDRAGYRIVEFLLPPVVTGAIVALIGLNLAPVAKDQFSQQAGIALFTLVAILLATVALRGLAQKLSVFLGVAAGYVFAAILGKVDWTAVHAADWVGFPDFMSPSFDLSAILLVVPSVVLVLIAENAAHVKAVAAMTERDLDPLIGRSIAADGAATTLAGLFGGVGTTTYAENIGVMGLTRVYSTLAYIIAGCIAIALALLPKFGAIISAIPVGVLGGAVTVLFGLIAVLGARIWIEARVDFRDPVNLATAGVALVVGAGDFTLNWGDYTFAGIALGTIAAIVIYQVLRPLGEERSSPPMDPGPGLGSR</sequence>
<keyword evidence="7 8" id="KW-0472">Membrane</keyword>
<comment type="similarity">
    <text evidence="2">Belongs to the nucleobase:cation symporter-2 (NCS2) (TC 2.A.40) family.</text>
</comment>
<evidence type="ECO:0000256" key="7">
    <source>
        <dbReference type="ARBA" id="ARBA00023136"/>
    </source>
</evidence>
<keyword evidence="6 8" id="KW-1133">Transmembrane helix</keyword>
<keyword evidence="5 8" id="KW-0812">Transmembrane</keyword>
<organism evidence="9 10">
    <name type="scientific">Solirubrobacter phytolaccae</name>
    <dbReference type="NCBI Taxonomy" id="1404360"/>
    <lineage>
        <taxon>Bacteria</taxon>
        <taxon>Bacillati</taxon>
        <taxon>Actinomycetota</taxon>
        <taxon>Thermoleophilia</taxon>
        <taxon>Solirubrobacterales</taxon>
        <taxon>Solirubrobacteraceae</taxon>
        <taxon>Solirubrobacter</taxon>
    </lineage>
</organism>
<dbReference type="EMBL" id="JAPDDP010000060">
    <property type="protein sequence ID" value="MDA0183743.1"/>
    <property type="molecule type" value="Genomic_DNA"/>
</dbReference>
<comment type="subcellular location">
    <subcellularLocation>
        <location evidence="1">Cell membrane</location>
        <topology evidence="1">Multi-pass membrane protein</topology>
    </subcellularLocation>
</comment>
<keyword evidence="4" id="KW-1003">Cell membrane</keyword>
<feature type="transmembrane region" description="Helical" evidence="8">
    <location>
        <begin position="178"/>
        <end position="197"/>
    </location>
</feature>
<proteinExistence type="inferred from homology"/>
<dbReference type="NCBIfam" id="TIGR00801">
    <property type="entry name" value="ncs2"/>
    <property type="match status" value="1"/>
</dbReference>
<keyword evidence="3" id="KW-0813">Transport</keyword>
<feature type="transmembrane region" description="Helical" evidence="8">
    <location>
        <begin position="256"/>
        <end position="274"/>
    </location>
</feature>
<keyword evidence="10" id="KW-1185">Reference proteome</keyword>
<dbReference type="RefSeq" id="WP_270028157.1">
    <property type="nucleotide sequence ID" value="NZ_JAPDDP010000060.1"/>
</dbReference>
<dbReference type="NCBIfam" id="NF037981">
    <property type="entry name" value="NCS2_1"/>
    <property type="match status" value="1"/>
</dbReference>
<reference evidence="9" key="1">
    <citation type="submission" date="2022-10" db="EMBL/GenBank/DDBJ databases">
        <title>The WGS of Solirubrobacter phytolaccae KCTC 29190.</title>
        <authorList>
            <person name="Jiang Z."/>
        </authorList>
    </citation>
    <scope>NUCLEOTIDE SEQUENCE</scope>
    <source>
        <strain evidence="9">KCTC 29190</strain>
    </source>
</reference>
<dbReference type="AlphaFoldDB" id="A0A9X3NC61"/>
<name>A0A9X3NC61_9ACTN</name>
<dbReference type="Pfam" id="PF00860">
    <property type="entry name" value="Xan_ur_permease"/>
    <property type="match status" value="1"/>
</dbReference>
<feature type="transmembrane region" description="Helical" evidence="8">
    <location>
        <begin position="95"/>
        <end position="114"/>
    </location>
</feature>
<evidence type="ECO:0000256" key="3">
    <source>
        <dbReference type="ARBA" id="ARBA00022448"/>
    </source>
</evidence>
<dbReference type="GO" id="GO:0005886">
    <property type="term" value="C:plasma membrane"/>
    <property type="evidence" value="ECO:0007669"/>
    <property type="project" value="UniProtKB-SubCell"/>
</dbReference>
<evidence type="ECO:0000256" key="8">
    <source>
        <dbReference type="SAM" id="Phobius"/>
    </source>
</evidence>